<evidence type="ECO:0000313" key="1">
    <source>
        <dbReference type="EMBL" id="KAL0118462.1"/>
    </source>
</evidence>
<organism evidence="1 2">
    <name type="scientific">Cardiocondyla obscurior</name>
    <dbReference type="NCBI Taxonomy" id="286306"/>
    <lineage>
        <taxon>Eukaryota</taxon>
        <taxon>Metazoa</taxon>
        <taxon>Ecdysozoa</taxon>
        <taxon>Arthropoda</taxon>
        <taxon>Hexapoda</taxon>
        <taxon>Insecta</taxon>
        <taxon>Pterygota</taxon>
        <taxon>Neoptera</taxon>
        <taxon>Endopterygota</taxon>
        <taxon>Hymenoptera</taxon>
        <taxon>Apocrita</taxon>
        <taxon>Aculeata</taxon>
        <taxon>Formicoidea</taxon>
        <taxon>Formicidae</taxon>
        <taxon>Myrmicinae</taxon>
        <taxon>Cardiocondyla</taxon>
    </lineage>
</organism>
<dbReference type="AlphaFoldDB" id="A0AAW2FW86"/>
<accession>A0AAW2FW86</accession>
<protein>
    <recommendedName>
        <fullName evidence="3">C2H2-type domain-containing protein</fullName>
    </recommendedName>
</protein>
<evidence type="ECO:0000313" key="2">
    <source>
        <dbReference type="Proteomes" id="UP001430953"/>
    </source>
</evidence>
<evidence type="ECO:0008006" key="3">
    <source>
        <dbReference type="Google" id="ProtNLM"/>
    </source>
</evidence>
<dbReference type="Proteomes" id="UP001430953">
    <property type="component" value="Unassembled WGS sequence"/>
</dbReference>
<sequence>MQIYRRTLIARRGECASGCVRACCVTADASGTFGASCCVNLFFLCERVTRKSESEIEKTMKATVRKEIRKREKISHIRIRTLRSRYGIFRGDKCHICLSAYTHIHTHDTYTAHAHPRGAADTIVVLRHPHFSSLNAGLLLARWKKEHRARPHRPFISPRERRSNLKTR</sequence>
<name>A0AAW2FW86_9HYME</name>
<reference evidence="1 2" key="1">
    <citation type="submission" date="2023-03" db="EMBL/GenBank/DDBJ databases">
        <title>High recombination rates correlate with genetic variation in Cardiocondyla obscurior ants.</title>
        <authorList>
            <person name="Errbii M."/>
        </authorList>
    </citation>
    <scope>NUCLEOTIDE SEQUENCE [LARGE SCALE GENOMIC DNA]</scope>
    <source>
        <strain evidence="1">Alpha-2009</strain>
        <tissue evidence="1">Whole body</tissue>
    </source>
</reference>
<keyword evidence="2" id="KW-1185">Reference proteome</keyword>
<proteinExistence type="predicted"/>
<dbReference type="EMBL" id="JADYXP020000008">
    <property type="protein sequence ID" value="KAL0118462.1"/>
    <property type="molecule type" value="Genomic_DNA"/>
</dbReference>
<comment type="caution">
    <text evidence="1">The sequence shown here is derived from an EMBL/GenBank/DDBJ whole genome shotgun (WGS) entry which is preliminary data.</text>
</comment>
<gene>
    <name evidence="1" type="ORF">PUN28_009254</name>
</gene>